<feature type="domain" description="Metanogen output" evidence="1">
    <location>
        <begin position="27"/>
        <end position="157"/>
    </location>
</feature>
<dbReference type="OrthoDB" id="260231at2"/>
<evidence type="ECO:0000313" key="3">
    <source>
        <dbReference type="Proteomes" id="UP000238949"/>
    </source>
</evidence>
<evidence type="ECO:0000259" key="1">
    <source>
        <dbReference type="Pfam" id="PF18546"/>
    </source>
</evidence>
<protein>
    <submittedName>
        <fullName evidence="2">Transcriptional regulator</fullName>
    </submittedName>
</protein>
<gene>
    <name evidence="2" type="ORF">C6Y40_16485</name>
</gene>
<dbReference type="Proteomes" id="UP000238949">
    <property type="component" value="Unassembled WGS sequence"/>
</dbReference>
<name>A0A2S9V7U4_9ALTE</name>
<organism evidence="2 3">
    <name type="scientific">Alteromonas alba</name>
    <dbReference type="NCBI Taxonomy" id="2079529"/>
    <lineage>
        <taxon>Bacteria</taxon>
        <taxon>Pseudomonadati</taxon>
        <taxon>Pseudomonadota</taxon>
        <taxon>Gammaproteobacteria</taxon>
        <taxon>Alteromonadales</taxon>
        <taxon>Alteromonadaceae</taxon>
        <taxon>Alteromonas/Salinimonas group</taxon>
        <taxon>Alteromonas</taxon>
    </lineage>
</organism>
<evidence type="ECO:0000313" key="2">
    <source>
        <dbReference type="EMBL" id="PRO72504.1"/>
    </source>
</evidence>
<proteinExistence type="predicted"/>
<dbReference type="InterPro" id="IPR041359">
    <property type="entry name" value="MetOD1"/>
</dbReference>
<dbReference type="Pfam" id="PF18546">
    <property type="entry name" value="MetOD1"/>
    <property type="match status" value="1"/>
</dbReference>
<dbReference type="RefSeq" id="WP_105935509.1">
    <property type="nucleotide sequence ID" value="NZ_PVNP01000186.1"/>
</dbReference>
<dbReference type="EMBL" id="PVNP01000186">
    <property type="protein sequence ID" value="PRO72504.1"/>
    <property type="molecule type" value="Genomic_DNA"/>
</dbReference>
<comment type="caution">
    <text evidence="2">The sequence shown here is derived from an EMBL/GenBank/DDBJ whole genome shotgun (WGS) entry which is preliminary data.</text>
</comment>
<accession>A0A2S9V7U4</accession>
<reference evidence="3" key="1">
    <citation type="journal article" date="2020" name="Int. J. Syst. Evol. Microbiol.">
        <title>Alteromonas alba sp. nov., a marine bacterium isolated from the seawater of the West Pacific Ocean.</title>
        <authorList>
            <person name="Sun C."/>
            <person name="Wu Y.-H."/>
            <person name="Xamxidin M."/>
            <person name="Cheng H."/>
            <person name="Xu X.-W."/>
        </authorList>
    </citation>
    <scope>NUCLEOTIDE SEQUENCE [LARGE SCALE GENOMIC DNA]</scope>
    <source>
        <strain evidence="3">190</strain>
    </source>
</reference>
<sequence>MGQSNVIEFVELDIDIQQKHFYRKCLLDLNDVLEQIIGTEESAAFVGLVASRLADFFMDAYRASSGHRRYSTTQLANLLVDLKRRIGGDFYVESVCASKIVLRNRRCPFGNEVVGNTAMCNMTAGVFGKIVADSQNYAAVSIDEAIARGDKQCQITILLDIDENLPTNYKEFFNV</sequence>
<dbReference type="AlphaFoldDB" id="A0A2S9V7U4"/>
<keyword evidence="3" id="KW-1185">Reference proteome</keyword>